<accession>A0A9P0GEE0</accession>
<dbReference type="InterPro" id="IPR041083">
    <property type="entry name" value="AAA_lid_10"/>
</dbReference>
<keyword evidence="15" id="KW-1185">Reference proteome</keyword>
<evidence type="ECO:0000256" key="10">
    <source>
        <dbReference type="ARBA" id="ARBA00023242"/>
    </source>
</evidence>
<keyword evidence="9 11" id="KW-0238">DNA-binding</keyword>
<evidence type="ECO:0000256" key="7">
    <source>
        <dbReference type="ARBA" id="ARBA00022840"/>
    </source>
</evidence>
<dbReference type="FunFam" id="3.40.50.300:FF:000199">
    <property type="entry name" value="Origin recognition complex subunit 1"/>
    <property type="match status" value="1"/>
</dbReference>
<dbReference type="SMART" id="SM00382">
    <property type="entry name" value="AAA"/>
    <property type="match status" value="1"/>
</dbReference>
<gene>
    <name evidence="14" type="ORF">PSYICH_LOCUS11314</name>
</gene>
<evidence type="ECO:0000259" key="13">
    <source>
        <dbReference type="SMART" id="SM00382"/>
    </source>
</evidence>
<evidence type="ECO:0000313" key="15">
    <source>
        <dbReference type="Proteomes" id="UP001153636"/>
    </source>
</evidence>
<dbReference type="OrthoDB" id="1926878at2759"/>
<dbReference type="Pfam" id="PF17872">
    <property type="entry name" value="AAA_lid_10"/>
    <property type="match status" value="1"/>
</dbReference>
<organism evidence="14 15">
    <name type="scientific">Psylliodes chrysocephalus</name>
    <dbReference type="NCBI Taxonomy" id="3402493"/>
    <lineage>
        <taxon>Eukaryota</taxon>
        <taxon>Metazoa</taxon>
        <taxon>Ecdysozoa</taxon>
        <taxon>Arthropoda</taxon>
        <taxon>Hexapoda</taxon>
        <taxon>Insecta</taxon>
        <taxon>Pterygota</taxon>
        <taxon>Neoptera</taxon>
        <taxon>Endopterygota</taxon>
        <taxon>Coleoptera</taxon>
        <taxon>Polyphaga</taxon>
        <taxon>Cucujiformia</taxon>
        <taxon>Chrysomeloidea</taxon>
        <taxon>Chrysomelidae</taxon>
        <taxon>Galerucinae</taxon>
        <taxon>Alticini</taxon>
        <taxon>Psylliodes</taxon>
    </lineage>
</organism>
<evidence type="ECO:0000256" key="12">
    <source>
        <dbReference type="SAM" id="MobiDB-lite"/>
    </source>
</evidence>
<keyword evidence="4 11" id="KW-0235">DNA replication</keyword>
<evidence type="ECO:0000256" key="2">
    <source>
        <dbReference type="ARBA" id="ARBA00008398"/>
    </source>
</evidence>
<dbReference type="InterPro" id="IPR015163">
    <property type="entry name" value="Cdc6_C"/>
</dbReference>
<keyword evidence="7 11" id="KW-0067">ATP-binding</keyword>
<evidence type="ECO:0000256" key="8">
    <source>
        <dbReference type="ARBA" id="ARBA00022842"/>
    </source>
</evidence>
<feature type="compositionally biased region" description="Basic and acidic residues" evidence="12">
    <location>
        <begin position="274"/>
        <end position="292"/>
    </location>
</feature>
<keyword evidence="8" id="KW-0460">Magnesium</keyword>
<comment type="function">
    <text evidence="11">Component of the origin recognition complex (ORC) that binds origins of replication. DNA-binding is ATP-dependent, however specific DNA sequences that define origins of replication have not been identified so far. ORC is required to assemble the pre-replication complex necessary to initiate DNA replication.</text>
</comment>
<dbReference type="GO" id="GO:0005524">
    <property type="term" value="F:ATP binding"/>
    <property type="evidence" value="ECO:0007669"/>
    <property type="project" value="UniProtKB-KW"/>
</dbReference>
<dbReference type="FunFam" id="1.10.8.60:FF:000062">
    <property type="entry name" value="Origin recognition complex subunit 1"/>
    <property type="match status" value="1"/>
</dbReference>
<dbReference type="Proteomes" id="UP001153636">
    <property type="component" value="Chromosome 5"/>
</dbReference>
<feature type="compositionally biased region" description="Low complexity" evidence="12">
    <location>
        <begin position="338"/>
        <end position="350"/>
    </location>
</feature>
<keyword evidence="5" id="KW-0479">Metal-binding</keyword>
<feature type="region of interest" description="Disordered" evidence="12">
    <location>
        <begin position="173"/>
        <end position="205"/>
    </location>
</feature>
<evidence type="ECO:0000256" key="4">
    <source>
        <dbReference type="ARBA" id="ARBA00022705"/>
    </source>
</evidence>
<dbReference type="InterPro" id="IPR027417">
    <property type="entry name" value="P-loop_NTPase"/>
</dbReference>
<name>A0A9P0GEE0_9CUCU</name>
<keyword evidence="10 11" id="KW-0539">Nucleus</keyword>
<dbReference type="Gene3D" id="3.40.50.300">
    <property type="entry name" value="P-loop containing nucleotide triphosphate hydrolases"/>
    <property type="match status" value="1"/>
</dbReference>
<dbReference type="AlphaFoldDB" id="A0A9P0GEE0"/>
<feature type="compositionally biased region" description="Polar residues" evidence="12">
    <location>
        <begin position="192"/>
        <end position="205"/>
    </location>
</feature>
<feature type="region of interest" description="Disordered" evidence="12">
    <location>
        <begin position="230"/>
        <end position="359"/>
    </location>
</feature>
<dbReference type="GO" id="GO:0006270">
    <property type="term" value="P:DNA replication initiation"/>
    <property type="evidence" value="ECO:0007669"/>
    <property type="project" value="TreeGrafter"/>
</dbReference>
<dbReference type="GO" id="GO:0005664">
    <property type="term" value="C:nuclear origin of replication recognition complex"/>
    <property type="evidence" value="ECO:0007669"/>
    <property type="project" value="TreeGrafter"/>
</dbReference>
<dbReference type="Pfam" id="PF00004">
    <property type="entry name" value="AAA"/>
    <property type="match status" value="1"/>
</dbReference>
<feature type="compositionally biased region" description="Low complexity" evidence="12">
    <location>
        <begin position="500"/>
        <end position="515"/>
    </location>
</feature>
<protein>
    <recommendedName>
        <fullName evidence="3 11">Origin recognition complex subunit 1</fullName>
    </recommendedName>
</protein>
<dbReference type="Gene3D" id="1.10.8.60">
    <property type="match status" value="1"/>
</dbReference>
<dbReference type="InterPro" id="IPR050311">
    <property type="entry name" value="ORC1/CDC6"/>
</dbReference>
<dbReference type="Pfam" id="PF09079">
    <property type="entry name" value="WHD_Cdc6"/>
    <property type="match status" value="1"/>
</dbReference>
<comment type="subcellular location">
    <subcellularLocation>
        <location evidence="1 11">Nucleus</location>
    </subcellularLocation>
</comment>
<comment type="subunit">
    <text evidence="11">ORC is composed of six subunits.</text>
</comment>
<feature type="region of interest" description="Disordered" evidence="12">
    <location>
        <begin position="396"/>
        <end position="440"/>
    </location>
</feature>
<feature type="compositionally biased region" description="Acidic residues" evidence="12">
    <location>
        <begin position="402"/>
        <end position="427"/>
    </location>
</feature>
<feature type="region of interest" description="Disordered" evidence="12">
    <location>
        <begin position="480"/>
        <end position="528"/>
    </location>
</feature>
<keyword evidence="6 11" id="KW-0547">Nucleotide-binding</keyword>
<evidence type="ECO:0000256" key="9">
    <source>
        <dbReference type="ARBA" id="ARBA00023125"/>
    </source>
</evidence>
<dbReference type="GO" id="GO:0016887">
    <property type="term" value="F:ATP hydrolysis activity"/>
    <property type="evidence" value="ECO:0007669"/>
    <property type="project" value="InterPro"/>
</dbReference>
<dbReference type="SUPFAM" id="SSF52540">
    <property type="entry name" value="P-loop containing nucleoside triphosphate hydrolases"/>
    <property type="match status" value="1"/>
</dbReference>
<evidence type="ECO:0000313" key="14">
    <source>
        <dbReference type="EMBL" id="CAH1110403.1"/>
    </source>
</evidence>
<dbReference type="InterPro" id="IPR003593">
    <property type="entry name" value="AAA+_ATPase"/>
</dbReference>
<dbReference type="EMBL" id="OV651817">
    <property type="protein sequence ID" value="CAH1110403.1"/>
    <property type="molecule type" value="Genomic_DNA"/>
</dbReference>
<dbReference type="GO" id="GO:0033314">
    <property type="term" value="P:mitotic DNA replication checkpoint signaling"/>
    <property type="evidence" value="ECO:0007669"/>
    <property type="project" value="TreeGrafter"/>
</dbReference>
<proteinExistence type="inferred from homology"/>
<feature type="domain" description="AAA+ ATPase" evidence="13">
    <location>
        <begin position="592"/>
        <end position="739"/>
    </location>
</feature>
<reference evidence="14" key="1">
    <citation type="submission" date="2022-01" db="EMBL/GenBank/DDBJ databases">
        <authorList>
            <person name="King R."/>
        </authorList>
    </citation>
    <scope>NUCLEOTIDE SEQUENCE</scope>
</reference>
<dbReference type="PANTHER" id="PTHR10763">
    <property type="entry name" value="CELL DIVISION CONTROL PROTEIN 6-RELATED"/>
    <property type="match status" value="1"/>
</dbReference>
<dbReference type="GO" id="GO:0046872">
    <property type="term" value="F:metal ion binding"/>
    <property type="evidence" value="ECO:0007669"/>
    <property type="project" value="UniProtKB-KW"/>
</dbReference>
<dbReference type="PANTHER" id="PTHR10763:SF23">
    <property type="entry name" value="ORIGIN RECOGNITION COMPLEX SUBUNIT 1"/>
    <property type="match status" value="1"/>
</dbReference>
<evidence type="ECO:0000256" key="3">
    <source>
        <dbReference type="ARBA" id="ARBA00019081"/>
    </source>
</evidence>
<evidence type="ECO:0000256" key="5">
    <source>
        <dbReference type="ARBA" id="ARBA00022723"/>
    </source>
</evidence>
<evidence type="ECO:0000256" key="11">
    <source>
        <dbReference type="RuleBase" id="RU365058"/>
    </source>
</evidence>
<dbReference type="InterPro" id="IPR003959">
    <property type="entry name" value="ATPase_AAA_core"/>
</dbReference>
<evidence type="ECO:0000256" key="6">
    <source>
        <dbReference type="ARBA" id="ARBA00022741"/>
    </source>
</evidence>
<sequence length="919" mass="104621">MGTISENRQSEICGKQYDQDDAILILTKNNDIEVAKINEVLENSEFNVTKYTFAYKLINLFKKQGGDDYVKKNKVVEDLTKCYSVNNNQVLEKCEIIYLDEDTEPHFNPPNVFFCQFSKKGNQLFPVKHSVLTEKSLNNPIIKLNSFKIKSNMGIENTPTTNNVHNHIEIHYENDVSPPPQRNSVKRDLNKSFGNSPSTGNKSILNNYSIIDDETDDKLKIKLRVSKKRNGQTYENLKSPPKLRKSNRSNSRKSYADYISPEKRSPHKRQHSGSRRESGNESDYRQNIESKRTPRKHSKSENSSPVKREIRTPKRYITEFPSLYKRTPRGTPVRRSLRLTSTETESSPRSVRSRKTNIVHGEEDLGVTRLGTNLDDSLRRNILQVNLDKDKIKVNKNRIGSDDESEDDESDDESDDDDDESDDDESDDGKKSNNNNKINLDDSCETKVMRISLQNLNLSNSCEEDSDDCFIMKSEYDSKTKSTSRKSTYTNKTQKHLDTTPKTQKSTKTKISSKSSKAENPRKSKNRAKLIREGVVTPSMHERSTKIKGDSTPLMKARSKLHVSYVPESLPCREKEYCDVYNFVESKLFDGCGGCMYVSGVPGTGKTATVTSVIRRLQENRSIPKFTFVNVNGMRLSEPRQSYVEILKQLKGITLSWEQAQNTLEDMFVKQKKMTPTVMLIDELDILCTKRQDVVYNLLDWPTKAKNQLIVITIANTMDLPERLLMNRVTSRLGLTRLTFQAYTYKHLQEIVTKRLCGTNSFNYDAVQFVARKVASVSGDARRALDICRRAAEIAEANGKEQLVNMNHVNEALSAMITQPKVLAIKSCSRLEQLVLQSTVAEVERTGVEETTFCDIYKMLITCGGIEGFKMVSPTLAQSAVARLSSCRLILADQKCNNIYQKIILNVSVDDVYYALKKN</sequence>
<evidence type="ECO:0000256" key="1">
    <source>
        <dbReference type="ARBA" id="ARBA00004123"/>
    </source>
</evidence>
<feature type="compositionally biased region" description="Basic residues" evidence="12">
    <location>
        <begin position="241"/>
        <end position="251"/>
    </location>
</feature>
<dbReference type="GO" id="GO:0003688">
    <property type="term" value="F:DNA replication origin binding"/>
    <property type="evidence" value="ECO:0007669"/>
    <property type="project" value="TreeGrafter"/>
</dbReference>
<comment type="similarity">
    <text evidence="2 11">Belongs to the ORC1 family.</text>
</comment>
<dbReference type="CDD" id="cd00009">
    <property type="entry name" value="AAA"/>
    <property type="match status" value="1"/>
</dbReference>